<gene>
    <name evidence="2" type="ORF">HanXRQr2_Chr09g0399701</name>
</gene>
<comment type="caution">
    <text evidence="2">The sequence shown here is derived from an EMBL/GenBank/DDBJ whole genome shotgun (WGS) entry which is preliminary data.</text>
</comment>
<feature type="signal peptide" evidence="1">
    <location>
        <begin position="1"/>
        <end position="19"/>
    </location>
</feature>
<evidence type="ECO:0000313" key="3">
    <source>
        <dbReference type="Proteomes" id="UP000215914"/>
    </source>
</evidence>
<protein>
    <submittedName>
        <fullName evidence="2">Uncharacterized protein</fullName>
    </submittedName>
</protein>
<dbReference type="AlphaFoldDB" id="A0A9K3I7G3"/>
<sequence>MSSFFSWLIFFTSLPNSRALCPVISSSRRIPKPKTSVFSDD</sequence>
<evidence type="ECO:0000313" key="2">
    <source>
        <dbReference type="EMBL" id="KAF5791868.1"/>
    </source>
</evidence>
<evidence type="ECO:0000256" key="1">
    <source>
        <dbReference type="SAM" id="SignalP"/>
    </source>
</evidence>
<dbReference type="EMBL" id="MNCJ02000324">
    <property type="protein sequence ID" value="KAF5791868.1"/>
    <property type="molecule type" value="Genomic_DNA"/>
</dbReference>
<name>A0A9K3I7G3_HELAN</name>
<keyword evidence="1" id="KW-0732">Signal</keyword>
<dbReference type="Gramene" id="mRNA:HanXRQr2_Chr09g0399701">
    <property type="protein sequence ID" value="mRNA:HanXRQr2_Chr09g0399701"/>
    <property type="gene ID" value="HanXRQr2_Chr09g0399701"/>
</dbReference>
<proteinExistence type="predicted"/>
<reference evidence="2" key="1">
    <citation type="journal article" date="2017" name="Nature">
        <title>The sunflower genome provides insights into oil metabolism, flowering and Asterid evolution.</title>
        <authorList>
            <person name="Badouin H."/>
            <person name="Gouzy J."/>
            <person name="Grassa C.J."/>
            <person name="Murat F."/>
            <person name="Staton S.E."/>
            <person name="Cottret L."/>
            <person name="Lelandais-Briere C."/>
            <person name="Owens G.L."/>
            <person name="Carrere S."/>
            <person name="Mayjonade B."/>
            <person name="Legrand L."/>
            <person name="Gill N."/>
            <person name="Kane N.C."/>
            <person name="Bowers J.E."/>
            <person name="Hubner S."/>
            <person name="Bellec A."/>
            <person name="Berard A."/>
            <person name="Berges H."/>
            <person name="Blanchet N."/>
            <person name="Boniface M.C."/>
            <person name="Brunel D."/>
            <person name="Catrice O."/>
            <person name="Chaidir N."/>
            <person name="Claudel C."/>
            <person name="Donnadieu C."/>
            <person name="Faraut T."/>
            <person name="Fievet G."/>
            <person name="Helmstetter N."/>
            <person name="King M."/>
            <person name="Knapp S.J."/>
            <person name="Lai Z."/>
            <person name="Le Paslier M.C."/>
            <person name="Lippi Y."/>
            <person name="Lorenzon L."/>
            <person name="Mandel J.R."/>
            <person name="Marage G."/>
            <person name="Marchand G."/>
            <person name="Marquand E."/>
            <person name="Bret-Mestries E."/>
            <person name="Morien E."/>
            <person name="Nambeesan S."/>
            <person name="Nguyen T."/>
            <person name="Pegot-Espagnet P."/>
            <person name="Pouilly N."/>
            <person name="Raftis F."/>
            <person name="Sallet E."/>
            <person name="Schiex T."/>
            <person name="Thomas J."/>
            <person name="Vandecasteele C."/>
            <person name="Vares D."/>
            <person name="Vear F."/>
            <person name="Vautrin S."/>
            <person name="Crespi M."/>
            <person name="Mangin B."/>
            <person name="Burke J.M."/>
            <person name="Salse J."/>
            <person name="Munos S."/>
            <person name="Vincourt P."/>
            <person name="Rieseberg L.H."/>
            <person name="Langlade N.B."/>
        </authorList>
    </citation>
    <scope>NUCLEOTIDE SEQUENCE</scope>
    <source>
        <tissue evidence="2">Leaves</tissue>
    </source>
</reference>
<organism evidence="2 3">
    <name type="scientific">Helianthus annuus</name>
    <name type="common">Common sunflower</name>
    <dbReference type="NCBI Taxonomy" id="4232"/>
    <lineage>
        <taxon>Eukaryota</taxon>
        <taxon>Viridiplantae</taxon>
        <taxon>Streptophyta</taxon>
        <taxon>Embryophyta</taxon>
        <taxon>Tracheophyta</taxon>
        <taxon>Spermatophyta</taxon>
        <taxon>Magnoliopsida</taxon>
        <taxon>eudicotyledons</taxon>
        <taxon>Gunneridae</taxon>
        <taxon>Pentapetalae</taxon>
        <taxon>asterids</taxon>
        <taxon>campanulids</taxon>
        <taxon>Asterales</taxon>
        <taxon>Asteraceae</taxon>
        <taxon>Asteroideae</taxon>
        <taxon>Heliantheae alliance</taxon>
        <taxon>Heliantheae</taxon>
        <taxon>Helianthus</taxon>
    </lineage>
</organism>
<feature type="chain" id="PRO_5039928532" evidence="1">
    <location>
        <begin position="20"/>
        <end position="41"/>
    </location>
</feature>
<dbReference type="Proteomes" id="UP000215914">
    <property type="component" value="Unassembled WGS sequence"/>
</dbReference>
<keyword evidence="3" id="KW-1185">Reference proteome</keyword>
<accession>A0A9K3I7G3</accession>
<reference evidence="2" key="2">
    <citation type="submission" date="2020-06" db="EMBL/GenBank/DDBJ databases">
        <title>Helianthus annuus Genome sequencing and assembly Release 2.</title>
        <authorList>
            <person name="Gouzy J."/>
            <person name="Langlade N."/>
            <person name="Munos S."/>
        </authorList>
    </citation>
    <scope>NUCLEOTIDE SEQUENCE</scope>
    <source>
        <tissue evidence="2">Leaves</tissue>
    </source>
</reference>